<feature type="compositionally biased region" description="Basic and acidic residues" evidence="1">
    <location>
        <begin position="39"/>
        <end position="70"/>
    </location>
</feature>
<accession>A0A5M3TAS2</accession>
<keyword evidence="3" id="KW-1185">Reference proteome</keyword>
<dbReference type="GeneID" id="301683425"/>
<evidence type="ECO:0000313" key="2">
    <source>
        <dbReference type="EMBL" id="GCE94529.1"/>
    </source>
</evidence>
<dbReference type="EMBL" id="BIMW01000101">
    <property type="protein sequence ID" value="GCE94529.1"/>
    <property type="molecule type" value="Genomic_DNA"/>
</dbReference>
<dbReference type="RefSeq" id="WP_014273973.1">
    <property type="nucleotide sequence ID" value="NZ_BIMW01000101.1"/>
</dbReference>
<sequence>MLAIGKLFGRSKKSDYFLEFDEAKGTTAEPSPTVAPKAEAPKAEAPKAEAPKAEAPKAEAPKAEKPEKTKKSVAKKSPEAAKANVAATPAPAAVAKVASSSAPLNGGMSKTPEGMTFATDYLLPKSTANRRRPGPNMNMFRDMARQMSSK</sequence>
<feature type="region of interest" description="Disordered" evidence="1">
    <location>
        <begin position="22"/>
        <end position="90"/>
    </location>
</feature>
<evidence type="ECO:0000256" key="1">
    <source>
        <dbReference type="SAM" id="MobiDB-lite"/>
    </source>
</evidence>
<organism evidence="2 3">
    <name type="scientific">Limnospira platensis NIES-46</name>
    <dbReference type="NCBI Taxonomy" id="1236695"/>
    <lineage>
        <taxon>Bacteria</taxon>
        <taxon>Bacillati</taxon>
        <taxon>Cyanobacteriota</taxon>
        <taxon>Cyanophyceae</taxon>
        <taxon>Oscillatoriophycideae</taxon>
        <taxon>Oscillatoriales</taxon>
        <taxon>Sirenicapillariaceae</taxon>
        <taxon>Limnospira</taxon>
    </lineage>
</organism>
<gene>
    <name evidence="2" type="ORF">NIES46_25870</name>
</gene>
<comment type="caution">
    <text evidence="2">The sequence shown here is derived from an EMBL/GenBank/DDBJ whole genome shotgun (WGS) entry which is preliminary data.</text>
</comment>
<protein>
    <submittedName>
        <fullName evidence="2">Uncharacterized protein</fullName>
    </submittedName>
</protein>
<name>A0A5M3TAS2_LIMPL</name>
<feature type="compositionally biased region" description="Low complexity" evidence="1">
    <location>
        <begin position="80"/>
        <end position="90"/>
    </location>
</feature>
<evidence type="ECO:0000313" key="3">
    <source>
        <dbReference type="Proteomes" id="UP000326169"/>
    </source>
</evidence>
<reference evidence="2 3" key="1">
    <citation type="journal article" date="2019" name="J Genomics">
        <title>The Draft Genome of a Hydrogen-producing Cyanobacterium, Arthrospira platensis NIES-46.</title>
        <authorList>
            <person name="Suzuki S."/>
            <person name="Yamaguchi H."/>
            <person name="Kawachi M."/>
        </authorList>
    </citation>
    <scope>NUCLEOTIDE SEQUENCE [LARGE SCALE GENOMIC DNA]</scope>
    <source>
        <strain evidence="2 3">NIES-46</strain>
    </source>
</reference>
<proteinExistence type="predicted"/>
<feature type="region of interest" description="Disordered" evidence="1">
    <location>
        <begin position="124"/>
        <end position="150"/>
    </location>
</feature>
<dbReference type="Proteomes" id="UP000326169">
    <property type="component" value="Unassembled WGS sequence"/>
</dbReference>